<evidence type="ECO:0000256" key="2">
    <source>
        <dbReference type="ARBA" id="ARBA00023125"/>
    </source>
</evidence>
<dbReference type="AlphaFoldDB" id="A0A7R9U606"/>
<dbReference type="PANTHER" id="PTHR10015:SF427">
    <property type="entry name" value="HEAT SHOCK FACTOR PROTEIN"/>
    <property type="match status" value="1"/>
</dbReference>
<accession>A0A7R9U606</accession>
<dbReference type="GO" id="GO:0003700">
    <property type="term" value="F:DNA-binding transcription factor activity"/>
    <property type="evidence" value="ECO:0007669"/>
    <property type="project" value="InterPro"/>
</dbReference>
<gene>
    <name evidence="6" type="ORF">PPYR1160_LOCUS5224</name>
</gene>
<feature type="domain" description="HSF-type DNA-binding" evidence="5">
    <location>
        <begin position="5"/>
        <end position="101"/>
    </location>
</feature>
<reference evidence="6" key="1">
    <citation type="submission" date="2021-01" db="EMBL/GenBank/DDBJ databases">
        <authorList>
            <person name="Corre E."/>
            <person name="Pelletier E."/>
            <person name="Niang G."/>
            <person name="Scheremetjew M."/>
            <person name="Finn R."/>
            <person name="Kale V."/>
            <person name="Holt S."/>
            <person name="Cochrane G."/>
            <person name="Meng A."/>
            <person name="Brown T."/>
            <person name="Cohen L."/>
        </authorList>
    </citation>
    <scope>NUCLEOTIDE SEQUENCE</scope>
    <source>
        <strain evidence="6">CCMP2078</strain>
    </source>
</reference>
<dbReference type="GO" id="GO:0005634">
    <property type="term" value="C:nucleus"/>
    <property type="evidence" value="ECO:0007669"/>
    <property type="project" value="UniProtKB-SubCell"/>
</dbReference>
<evidence type="ECO:0000256" key="1">
    <source>
        <dbReference type="ARBA" id="ARBA00004123"/>
    </source>
</evidence>
<keyword evidence="3" id="KW-0539">Nucleus</keyword>
<dbReference type="PRINTS" id="PR00056">
    <property type="entry name" value="HSFDOMAIN"/>
</dbReference>
<evidence type="ECO:0000256" key="3">
    <source>
        <dbReference type="ARBA" id="ARBA00023242"/>
    </source>
</evidence>
<dbReference type="GO" id="GO:0043565">
    <property type="term" value="F:sequence-specific DNA binding"/>
    <property type="evidence" value="ECO:0007669"/>
    <property type="project" value="InterPro"/>
</dbReference>
<dbReference type="Gene3D" id="1.10.10.10">
    <property type="entry name" value="Winged helix-like DNA-binding domain superfamily/Winged helix DNA-binding domain"/>
    <property type="match status" value="1"/>
</dbReference>
<keyword evidence="2" id="KW-0238">DNA-binding</keyword>
<dbReference type="PANTHER" id="PTHR10015">
    <property type="entry name" value="HEAT SHOCK TRANSCRIPTION FACTOR"/>
    <property type="match status" value="1"/>
</dbReference>
<sequence>MSKARNEVFPKVLQQLLHDDEARGVCEWSEDGTYIKIIDTVRFENNLSPRYFSHSKFSSFVRQLHSYGFRKLHGCPSYKHEYQHRFFQRDYPEAVEQMSRKDATRNQAVGAGSDAAVGEGPQLASPRPPIDQEQIPAHFQTVETNDAEVLSHHANAGNGTMTKNQMWLQEATYSANKSEKIRQVISRSMAKIETLHEELRATYEMLRSIAEEDDAELGHVYSMLHSV</sequence>
<protein>
    <recommendedName>
        <fullName evidence="5">HSF-type DNA-binding domain-containing protein</fullName>
    </recommendedName>
</protein>
<dbReference type="SMART" id="SM00415">
    <property type="entry name" value="HSF"/>
    <property type="match status" value="1"/>
</dbReference>
<dbReference type="InterPro" id="IPR036390">
    <property type="entry name" value="WH_DNA-bd_sf"/>
</dbReference>
<proteinExistence type="inferred from homology"/>
<dbReference type="InterPro" id="IPR036388">
    <property type="entry name" value="WH-like_DNA-bd_sf"/>
</dbReference>
<comment type="subcellular location">
    <subcellularLocation>
        <location evidence="1">Nucleus</location>
    </subcellularLocation>
</comment>
<organism evidence="6">
    <name type="scientific">Pinguiococcus pyrenoidosus</name>
    <dbReference type="NCBI Taxonomy" id="172671"/>
    <lineage>
        <taxon>Eukaryota</taxon>
        <taxon>Sar</taxon>
        <taxon>Stramenopiles</taxon>
        <taxon>Ochrophyta</taxon>
        <taxon>Pinguiophyceae</taxon>
        <taxon>Pinguiochrysidales</taxon>
        <taxon>Pinguiochrysidaceae</taxon>
        <taxon>Pinguiococcus</taxon>
    </lineage>
</organism>
<dbReference type="Pfam" id="PF00447">
    <property type="entry name" value="HSF_DNA-bind"/>
    <property type="match status" value="1"/>
</dbReference>
<evidence type="ECO:0000313" key="6">
    <source>
        <dbReference type="EMBL" id="CAD8255732.1"/>
    </source>
</evidence>
<evidence type="ECO:0000259" key="5">
    <source>
        <dbReference type="SMART" id="SM00415"/>
    </source>
</evidence>
<dbReference type="InterPro" id="IPR000232">
    <property type="entry name" value="HSF_DNA-bd"/>
</dbReference>
<dbReference type="EMBL" id="HBEA01006783">
    <property type="protein sequence ID" value="CAD8255732.1"/>
    <property type="molecule type" value="Transcribed_RNA"/>
</dbReference>
<name>A0A7R9U606_9STRA</name>
<comment type="similarity">
    <text evidence="4">Belongs to the HSF family.</text>
</comment>
<dbReference type="SUPFAM" id="SSF46785">
    <property type="entry name" value="Winged helix' DNA-binding domain"/>
    <property type="match status" value="1"/>
</dbReference>
<evidence type="ECO:0000256" key="4">
    <source>
        <dbReference type="RuleBase" id="RU004020"/>
    </source>
</evidence>